<dbReference type="GO" id="GO:0003677">
    <property type="term" value="F:DNA binding"/>
    <property type="evidence" value="ECO:0007669"/>
    <property type="project" value="UniProtKB-KW"/>
</dbReference>
<dbReference type="InterPro" id="IPR001034">
    <property type="entry name" value="DeoR_HTH"/>
</dbReference>
<feature type="domain" description="HTH deoR-type" evidence="7">
    <location>
        <begin position="3"/>
        <end position="58"/>
    </location>
</feature>
<dbReference type="PANTHER" id="PTHR30363:SF4">
    <property type="entry name" value="GLYCEROL-3-PHOSPHATE REGULON REPRESSOR"/>
    <property type="match status" value="1"/>
</dbReference>
<evidence type="ECO:0000256" key="6">
    <source>
        <dbReference type="ARBA" id="ARBA00024937"/>
    </source>
</evidence>
<dbReference type="SUPFAM" id="SSF46785">
    <property type="entry name" value="Winged helix' DNA-binding domain"/>
    <property type="match status" value="1"/>
</dbReference>
<dbReference type="InterPro" id="IPR050313">
    <property type="entry name" value="Carb_Metab_HTH_regulators"/>
</dbReference>
<name>A0A9X2AYT8_9CORY</name>
<dbReference type="Pfam" id="PF08220">
    <property type="entry name" value="HTH_DeoR"/>
    <property type="match status" value="1"/>
</dbReference>
<evidence type="ECO:0000256" key="4">
    <source>
        <dbReference type="ARBA" id="ARBA00023125"/>
    </source>
</evidence>
<dbReference type="PROSITE" id="PS51000">
    <property type="entry name" value="HTH_DEOR_2"/>
    <property type="match status" value="1"/>
</dbReference>
<dbReference type="Pfam" id="PF00455">
    <property type="entry name" value="DeoRC"/>
    <property type="match status" value="1"/>
</dbReference>
<organism evidence="8 9">
    <name type="scientific">Corynebacterium kalidii</name>
    <dbReference type="NCBI Taxonomy" id="2931982"/>
    <lineage>
        <taxon>Bacteria</taxon>
        <taxon>Bacillati</taxon>
        <taxon>Actinomycetota</taxon>
        <taxon>Actinomycetes</taxon>
        <taxon>Mycobacteriales</taxon>
        <taxon>Corynebacteriaceae</taxon>
        <taxon>Corynebacterium</taxon>
    </lineage>
</organism>
<accession>A0A9X2AYT8</accession>
<sequence>MYAPQRQDVIAGEIQDRGGISVSELAERYGVSAETIRRDLDVLERQQRLTRVHGGAVPYRTHSGDENTVAARTTTSRDAKARIAAAAAEHFPPTGGSVIVDSGTTTAVLGQHLAERPDLTVITNSVLLAYQLSLESPASSPNRLHLVGGRVRGITQSVVGSDTVTALRGLRADVAFLGANGITAGFGFSTPDQAEAQTKHAMTEAARRRIALVDEAKLGEELLCSFGTSADIDVLITDAPSDNPVITGLRHEGMDVIHT</sequence>
<dbReference type="InterPro" id="IPR036390">
    <property type="entry name" value="WH_DNA-bd_sf"/>
</dbReference>
<comment type="function">
    <text evidence="6">Repressor of the lactose catabolism operon. Galactose-6-phosphate is the inducer.</text>
</comment>
<dbReference type="SUPFAM" id="SSF100950">
    <property type="entry name" value="NagB/RpiA/CoA transferase-like"/>
    <property type="match status" value="1"/>
</dbReference>
<evidence type="ECO:0000256" key="2">
    <source>
        <dbReference type="ARBA" id="ARBA00022491"/>
    </source>
</evidence>
<keyword evidence="4 8" id="KW-0238">DNA-binding</keyword>
<keyword evidence="2" id="KW-0678">Repressor</keyword>
<dbReference type="PRINTS" id="PR00037">
    <property type="entry name" value="HTHLACR"/>
</dbReference>
<dbReference type="GO" id="GO:0003700">
    <property type="term" value="F:DNA-binding transcription factor activity"/>
    <property type="evidence" value="ECO:0007669"/>
    <property type="project" value="InterPro"/>
</dbReference>
<keyword evidence="9" id="KW-1185">Reference proteome</keyword>
<dbReference type="AlphaFoldDB" id="A0A9X2AYT8"/>
<evidence type="ECO:0000313" key="8">
    <source>
        <dbReference type="EMBL" id="MCJ7858058.1"/>
    </source>
</evidence>
<dbReference type="Gene3D" id="1.10.10.10">
    <property type="entry name" value="Winged helix-like DNA-binding domain superfamily/Winged helix DNA-binding domain"/>
    <property type="match status" value="1"/>
</dbReference>
<dbReference type="InterPro" id="IPR036388">
    <property type="entry name" value="WH-like_DNA-bd_sf"/>
</dbReference>
<gene>
    <name evidence="8" type="ORF">MUN33_04910</name>
</gene>
<dbReference type="SMART" id="SM00420">
    <property type="entry name" value="HTH_DEOR"/>
    <property type="match status" value="1"/>
</dbReference>
<dbReference type="InterPro" id="IPR037171">
    <property type="entry name" value="NagB/RpiA_transferase-like"/>
</dbReference>
<keyword evidence="5" id="KW-0804">Transcription</keyword>
<evidence type="ECO:0000256" key="1">
    <source>
        <dbReference type="ARBA" id="ARBA00021390"/>
    </source>
</evidence>
<dbReference type="Proteomes" id="UP001139207">
    <property type="component" value="Unassembled WGS sequence"/>
</dbReference>
<evidence type="ECO:0000259" key="7">
    <source>
        <dbReference type="PROSITE" id="PS51000"/>
    </source>
</evidence>
<comment type="caution">
    <text evidence="8">The sequence shown here is derived from an EMBL/GenBank/DDBJ whole genome shotgun (WGS) entry which is preliminary data.</text>
</comment>
<dbReference type="EMBL" id="JALIEA010000011">
    <property type="protein sequence ID" value="MCJ7858058.1"/>
    <property type="molecule type" value="Genomic_DNA"/>
</dbReference>
<dbReference type="RefSeq" id="WP_244803771.1">
    <property type="nucleotide sequence ID" value="NZ_JALIEA010000011.1"/>
</dbReference>
<dbReference type="InterPro" id="IPR018356">
    <property type="entry name" value="Tscrpt_reg_HTH_DeoR_CS"/>
</dbReference>
<dbReference type="PROSITE" id="PS00894">
    <property type="entry name" value="HTH_DEOR_1"/>
    <property type="match status" value="1"/>
</dbReference>
<dbReference type="SMART" id="SM01134">
    <property type="entry name" value="DeoRC"/>
    <property type="match status" value="1"/>
</dbReference>
<evidence type="ECO:0000313" key="9">
    <source>
        <dbReference type="Proteomes" id="UP001139207"/>
    </source>
</evidence>
<evidence type="ECO:0000256" key="3">
    <source>
        <dbReference type="ARBA" id="ARBA00023015"/>
    </source>
</evidence>
<keyword evidence="3" id="KW-0805">Transcription regulation</keyword>
<evidence type="ECO:0000256" key="5">
    <source>
        <dbReference type="ARBA" id="ARBA00023163"/>
    </source>
</evidence>
<proteinExistence type="predicted"/>
<dbReference type="Gene3D" id="3.40.50.1360">
    <property type="match status" value="1"/>
</dbReference>
<reference evidence="8" key="1">
    <citation type="submission" date="2022-04" db="EMBL/GenBank/DDBJ databases">
        <title>Corynebacterium kalidii LD5P10.</title>
        <authorList>
            <person name="Sun J.Q."/>
        </authorList>
    </citation>
    <scope>NUCLEOTIDE SEQUENCE</scope>
    <source>
        <strain evidence="8">LD5P10</strain>
    </source>
</reference>
<protein>
    <recommendedName>
        <fullName evidence="1">Lactose phosphotransferase system repressor</fullName>
    </recommendedName>
</protein>
<dbReference type="InterPro" id="IPR014036">
    <property type="entry name" value="DeoR-like_C"/>
</dbReference>
<dbReference type="PANTHER" id="PTHR30363">
    <property type="entry name" value="HTH-TYPE TRANSCRIPTIONAL REGULATOR SRLR-RELATED"/>
    <property type="match status" value="1"/>
</dbReference>